<sequence length="509" mass="56511">MAIEKNAMNVVSKFKLGSEQVPVECNIATEEQISKLLSYCVYPMVISEEVLVGEVNVTGKLAVKLTYMTQENQIVCRDSICDFSSKFLASTIDPSQKINVCAKLIDASAVVLSENNVKISSIVELVYTGIKHDELSYLSSADESFCTKLSEVKVTTLAASESQEFEEEIKVPIKDKFERVISTDADVIVKDITAGSNFVSVSGEIITKTMFLSDSETGKIVTLSTSESFKRELEVTGVSQTSMVEVEAIPRKDLLKVETLQEENSTSLNYVVTIKAKVLAYDETNINCAEDIYSLTNNIEIVTESFKKLSLGGLDYFESKIEGSLTLNETQPRVDKIIATSSPYIISTNSYIKDGEIFLEGVAYTNVIYLNDEEMTTNSIQIEVPFTISEKTSGLENSEIFASEVLDDVDVIVKKGRELYFDAKVKANVCYYNNENDAVITDVAVGEELPERDCAIEIYFGKEGDTLWDIAKSLNISLDSLREQNSMVPEVLEGNTNLTIYYQKNKRAE</sequence>
<comment type="caution">
    <text evidence="3">The sequence shown here is derived from an EMBL/GenBank/DDBJ whole genome shotgun (WGS) entry which is preliminary data.</text>
</comment>
<feature type="domain" description="SipL SPOCS" evidence="2">
    <location>
        <begin position="178"/>
        <end position="248"/>
    </location>
</feature>
<evidence type="ECO:0000259" key="2">
    <source>
        <dbReference type="Pfam" id="PF12673"/>
    </source>
</evidence>
<gene>
    <name evidence="3" type="ORF">IAA62_03250</name>
</gene>
<evidence type="ECO:0000259" key="1">
    <source>
        <dbReference type="Pfam" id="PF01476"/>
    </source>
</evidence>
<dbReference type="Gene3D" id="3.10.350.10">
    <property type="entry name" value="LysM domain"/>
    <property type="match status" value="1"/>
</dbReference>
<evidence type="ECO:0000313" key="3">
    <source>
        <dbReference type="EMBL" id="HIV01551.1"/>
    </source>
</evidence>
<organism evidence="3 4">
    <name type="scientific">Candidatus Caccopulliclostridium gallistercoris</name>
    <dbReference type="NCBI Taxonomy" id="2840719"/>
    <lineage>
        <taxon>Bacteria</taxon>
        <taxon>Bacillati</taxon>
        <taxon>Bacillota</taxon>
        <taxon>Clostridia</taxon>
        <taxon>Candidatus Caccopulliclostridium</taxon>
    </lineage>
</organism>
<evidence type="ECO:0000313" key="4">
    <source>
        <dbReference type="Proteomes" id="UP000886861"/>
    </source>
</evidence>
<proteinExistence type="predicted"/>
<dbReference type="SUPFAM" id="SSF54106">
    <property type="entry name" value="LysM domain"/>
    <property type="match status" value="1"/>
</dbReference>
<reference evidence="3" key="1">
    <citation type="submission" date="2020-10" db="EMBL/GenBank/DDBJ databases">
        <authorList>
            <person name="Gilroy R."/>
        </authorList>
    </citation>
    <scope>NUCLEOTIDE SEQUENCE</scope>
    <source>
        <strain evidence="3">CHK186-9395</strain>
    </source>
</reference>
<dbReference type="AlphaFoldDB" id="A0A9D1NET4"/>
<protein>
    <submittedName>
        <fullName evidence="3">LysM peptidoglycan-binding domain-containing protein</fullName>
    </submittedName>
</protein>
<dbReference type="InterPro" id="IPR024300">
    <property type="entry name" value="SipL_SPOCS_dom"/>
</dbReference>
<accession>A0A9D1NET4</accession>
<dbReference type="Pfam" id="PF12673">
    <property type="entry name" value="SipL"/>
    <property type="match status" value="1"/>
</dbReference>
<dbReference type="Pfam" id="PF01476">
    <property type="entry name" value="LysM"/>
    <property type="match status" value="1"/>
</dbReference>
<name>A0A9D1NET4_9FIRM</name>
<dbReference type="CDD" id="cd00118">
    <property type="entry name" value="LysM"/>
    <property type="match status" value="1"/>
</dbReference>
<dbReference type="Proteomes" id="UP000886861">
    <property type="component" value="Unassembled WGS sequence"/>
</dbReference>
<reference evidence="3" key="2">
    <citation type="journal article" date="2021" name="PeerJ">
        <title>Extensive microbial diversity within the chicken gut microbiome revealed by metagenomics and culture.</title>
        <authorList>
            <person name="Gilroy R."/>
            <person name="Ravi A."/>
            <person name="Getino M."/>
            <person name="Pursley I."/>
            <person name="Horton D.L."/>
            <person name="Alikhan N.F."/>
            <person name="Baker D."/>
            <person name="Gharbi K."/>
            <person name="Hall N."/>
            <person name="Watson M."/>
            <person name="Adriaenssens E.M."/>
            <person name="Foster-Nyarko E."/>
            <person name="Jarju S."/>
            <person name="Secka A."/>
            <person name="Antonio M."/>
            <person name="Oren A."/>
            <person name="Chaudhuri R.R."/>
            <person name="La Ragione R."/>
            <person name="Hildebrand F."/>
            <person name="Pallen M.J."/>
        </authorList>
    </citation>
    <scope>NUCLEOTIDE SEQUENCE</scope>
    <source>
        <strain evidence="3">CHK186-9395</strain>
    </source>
</reference>
<dbReference type="EMBL" id="DVOJ01000012">
    <property type="protein sequence ID" value="HIV01551.1"/>
    <property type="molecule type" value="Genomic_DNA"/>
</dbReference>
<feature type="domain" description="LysM" evidence="1">
    <location>
        <begin position="462"/>
        <end position="490"/>
    </location>
</feature>
<dbReference type="InterPro" id="IPR018392">
    <property type="entry name" value="LysM"/>
</dbReference>
<dbReference type="InterPro" id="IPR036779">
    <property type="entry name" value="LysM_dom_sf"/>
</dbReference>